<name>A0A2K8SZE1_9NOSO</name>
<evidence type="ECO:0000313" key="2">
    <source>
        <dbReference type="Proteomes" id="UP000232003"/>
    </source>
</evidence>
<evidence type="ECO:0000313" key="1">
    <source>
        <dbReference type="EMBL" id="AUB40115.1"/>
    </source>
</evidence>
<proteinExistence type="predicted"/>
<dbReference type="Proteomes" id="UP000232003">
    <property type="component" value="Chromosome"/>
</dbReference>
<accession>A0A2K8SZE1</accession>
<organism evidence="1 2">
    <name type="scientific">Nostoc flagelliforme CCNUN1</name>
    <dbReference type="NCBI Taxonomy" id="2038116"/>
    <lineage>
        <taxon>Bacteria</taxon>
        <taxon>Bacillati</taxon>
        <taxon>Cyanobacteriota</taxon>
        <taxon>Cyanophyceae</taxon>
        <taxon>Nostocales</taxon>
        <taxon>Nostocaceae</taxon>
        <taxon>Nostoc</taxon>
    </lineage>
</organism>
<dbReference type="EMBL" id="CP024785">
    <property type="protein sequence ID" value="AUB40115.1"/>
    <property type="molecule type" value="Genomic_DNA"/>
</dbReference>
<dbReference type="AlphaFoldDB" id="A0A2K8SZE1"/>
<sequence length="37" mass="4444">MQQTQIPDFLKKSGILLFELKLKKFPTWHNLSKLFPK</sequence>
<reference evidence="1 2" key="1">
    <citation type="submission" date="2017-11" db="EMBL/GenBank/DDBJ databases">
        <title>Complete genome of a free-living desiccation-tolerant cyanobacterium and its photosynthetic adaptation to extreme terrestrial habitat.</title>
        <authorList>
            <person name="Shang J."/>
        </authorList>
    </citation>
    <scope>NUCLEOTIDE SEQUENCE [LARGE SCALE GENOMIC DNA]</scope>
    <source>
        <strain evidence="1 2">CCNUN1</strain>
    </source>
</reference>
<keyword evidence="2" id="KW-1185">Reference proteome</keyword>
<protein>
    <submittedName>
        <fullName evidence="1">Uncharacterized protein</fullName>
    </submittedName>
</protein>
<gene>
    <name evidence="1" type="ORF">COO91_06115</name>
</gene>
<dbReference type="KEGG" id="nfl:COO91_06115"/>